<evidence type="ECO:0000313" key="2">
    <source>
        <dbReference type="EMBL" id="RGD71588.1"/>
    </source>
</evidence>
<dbReference type="Pfam" id="PF01906">
    <property type="entry name" value="YbjQ_1"/>
    <property type="match status" value="1"/>
</dbReference>
<dbReference type="RefSeq" id="WP_025531947.1">
    <property type="nucleotide sequence ID" value="NZ_QTJW01000003.1"/>
</dbReference>
<name>A0A3E3DSA4_9FIRM</name>
<dbReference type="Gene3D" id="3.30.110.70">
    <property type="entry name" value="Hypothetical protein apc22750. Chain B"/>
    <property type="match status" value="1"/>
</dbReference>
<dbReference type="InterPro" id="IPR035439">
    <property type="entry name" value="UPF0145_dom_sf"/>
</dbReference>
<dbReference type="Proteomes" id="UP000261023">
    <property type="component" value="Unassembled WGS sequence"/>
</dbReference>
<gene>
    <name evidence="2" type="ORF">DWX31_04705</name>
</gene>
<evidence type="ECO:0000313" key="3">
    <source>
        <dbReference type="Proteomes" id="UP000261023"/>
    </source>
</evidence>
<sequence>MIQEHINELQQIMVTSGFNFDGYKIEEYLGYISGETVIGMGLLKALAADFSNLTGTESAELTKKTGEIREKSMMALQMVQL</sequence>
<dbReference type="AlphaFoldDB" id="A0A3E3DSA4"/>
<comment type="caution">
    <text evidence="2">The sequence shown here is derived from an EMBL/GenBank/DDBJ whole genome shotgun (WGS) entry which is preliminary data.</text>
</comment>
<protein>
    <submittedName>
        <fullName evidence="2">Uncharacterized protein</fullName>
    </submittedName>
</protein>
<comment type="similarity">
    <text evidence="1">Belongs to the UPF0145 family.</text>
</comment>
<evidence type="ECO:0000256" key="1">
    <source>
        <dbReference type="ARBA" id="ARBA00010751"/>
    </source>
</evidence>
<accession>A0A3E3DSA4</accession>
<proteinExistence type="inferred from homology"/>
<dbReference type="SUPFAM" id="SSF117782">
    <property type="entry name" value="YbjQ-like"/>
    <property type="match status" value="1"/>
</dbReference>
<reference evidence="2 3" key="1">
    <citation type="submission" date="2018-08" db="EMBL/GenBank/DDBJ databases">
        <title>A genome reference for cultivated species of the human gut microbiota.</title>
        <authorList>
            <person name="Zou Y."/>
            <person name="Xue W."/>
            <person name="Luo G."/>
        </authorList>
    </citation>
    <scope>NUCLEOTIDE SEQUENCE [LARGE SCALE GENOMIC DNA]</scope>
    <source>
        <strain evidence="2 3">AF19-13AC</strain>
    </source>
</reference>
<dbReference type="InterPro" id="IPR002765">
    <property type="entry name" value="UPF0145_YbjQ-like"/>
</dbReference>
<organism evidence="2 3">
    <name type="scientific">Hungatella hathewayi</name>
    <dbReference type="NCBI Taxonomy" id="154046"/>
    <lineage>
        <taxon>Bacteria</taxon>
        <taxon>Bacillati</taxon>
        <taxon>Bacillota</taxon>
        <taxon>Clostridia</taxon>
        <taxon>Lachnospirales</taxon>
        <taxon>Lachnospiraceae</taxon>
        <taxon>Hungatella</taxon>
    </lineage>
</organism>
<dbReference type="EMBL" id="QTJW01000003">
    <property type="protein sequence ID" value="RGD71588.1"/>
    <property type="molecule type" value="Genomic_DNA"/>
</dbReference>